<gene>
    <name evidence="3" type="ORF">EGYM00163_LOCUS26275</name>
</gene>
<dbReference type="AlphaFoldDB" id="A0A7S4FUH8"/>
<evidence type="ECO:0000256" key="2">
    <source>
        <dbReference type="SAM" id="SignalP"/>
    </source>
</evidence>
<protein>
    <recommendedName>
        <fullName evidence="4">Secreted protein</fullName>
    </recommendedName>
</protein>
<name>A0A7S4FUH8_9EUGL</name>
<feature type="signal peptide" evidence="2">
    <location>
        <begin position="1"/>
        <end position="18"/>
    </location>
</feature>
<keyword evidence="2" id="KW-0732">Signal</keyword>
<feature type="compositionally biased region" description="Low complexity" evidence="1">
    <location>
        <begin position="69"/>
        <end position="82"/>
    </location>
</feature>
<feature type="chain" id="PRO_5030901342" description="Secreted protein" evidence="2">
    <location>
        <begin position="19"/>
        <end position="111"/>
    </location>
</feature>
<proteinExistence type="predicted"/>
<sequence>MMYVIAKIFLLITTPLIACPAIPFANRIAHNFPTPNTSHVSITTRCQMNHLVLVLLLEAQHDTTRHAQHNTTQHNTAQHNTTLHSTAQHCAAQHNIANTAKHSCSATSNVQ</sequence>
<accession>A0A7S4FUH8</accession>
<evidence type="ECO:0008006" key="4">
    <source>
        <dbReference type="Google" id="ProtNLM"/>
    </source>
</evidence>
<evidence type="ECO:0000256" key="1">
    <source>
        <dbReference type="SAM" id="MobiDB-lite"/>
    </source>
</evidence>
<feature type="region of interest" description="Disordered" evidence="1">
    <location>
        <begin position="64"/>
        <end position="85"/>
    </location>
</feature>
<dbReference type="EMBL" id="HBJA01074922">
    <property type="protein sequence ID" value="CAE0815118.1"/>
    <property type="molecule type" value="Transcribed_RNA"/>
</dbReference>
<evidence type="ECO:0000313" key="3">
    <source>
        <dbReference type="EMBL" id="CAE0815118.1"/>
    </source>
</evidence>
<organism evidence="3">
    <name type="scientific">Eutreptiella gymnastica</name>
    <dbReference type="NCBI Taxonomy" id="73025"/>
    <lineage>
        <taxon>Eukaryota</taxon>
        <taxon>Discoba</taxon>
        <taxon>Euglenozoa</taxon>
        <taxon>Euglenida</taxon>
        <taxon>Spirocuta</taxon>
        <taxon>Euglenophyceae</taxon>
        <taxon>Eutreptiales</taxon>
        <taxon>Eutreptiaceae</taxon>
        <taxon>Eutreptiella</taxon>
    </lineage>
</organism>
<reference evidence="3" key="1">
    <citation type="submission" date="2021-01" db="EMBL/GenBank/DDBJ databases">
        <authorList>
            <person name="Corre E."/>
            <person name="Pelletier E."/>
            <person name="Niang G."/>
            <person name="Scheremetjew M."/>
            <person name="Finn R."/>
            <person name="Kale V."/>
            <person name="Holt S."/>
            <person name="Cochrane G."/>
            <person name="Meng A."/>
            <person name="Brown T."/>
            <person name="Cohen L."/>
        </authorList>
    </citation>
    <scope>NUCLEOTIDE SEQUENCE</scope>
    <source>
        <strain evidence="3">CCMP1594</strain>
    </source>
</reference>